<evidence type="ECO:0008006" key="3">
    <source>
        <dbReference type="Google" id="ProtNLM"/>
    </source>
</evidence>
<accession>A0A059BHP7</accession>
<name>A0A059BHP7_EUCGR</name>
<protein>
    <recommendedName>
        <fullName evidence="3">NADH:quinone oxidoreductase/Mrp antiporter membrane subunit domain-containing protein</fullName>
    </recommendedName>
</protein>
<sequence length="70" mass="8103">MFWILAMEILSTVFAAYKIISRGQIHIHIISAKLFGYSAILYSHNCKGKFSLIFKRLSMLQYGQITYRIG</sequence>
<dbReference type="InParanoid" id="A0A059BHP7"/>
<dbReference type="Gramene" id="KCW65752">
    <property type="protein sequence ID" value="KCW65752"/>
    <property type="gene ID" value="EUGRSUZ_G03120"/>
</dbReference>
<evidence type="ECO:0000313" key="2">
    <source>
        <dbReference type="EMBL" id="KCW65752.1"/>
    </source>
</evidence>
<dbReference type="EMBL" id="KK198759">
    <property type="protein sequence ID" value="KCW65752.1"/>
    <property type="molecule type" value="Genomic_DNA"/>
</dbReference>
<gene>
    <name evidence="2" type="ORF">EUGRSUZ_G03120</name>
</gene>
<evidence type="ECO:0000256" key="1">
    <source>
        <dbReference type="SAM" id="SignalP"/>
    </source>
</evidence>
<feature type="signal peptide" evidence="1">
    <location>
        <begin position="1"/>
        <end position="15"/>
    </location>
</feature>
<keyword evidence="1" id="KW-0732">Signal</keyword>
<dbReference type="AlphaFoldDB" id="A0A059BHP7"/>
<reference evidence="2" key="1">
    <citation type="submission" date="2013-07" db="EMBL/GenBank/DDBJ databases">
        <title>The genome of Eucalyptus grandis.</title>
        <authorList>
            <person name="Schmutz J."/>
            <person name="Hayes R."/>
            <person name="Myburg A."/>
            <person name="Tuskan G."/>
            <person name="Grattapaglia D."/>
            <person name="Rokhsar D.S."/>
        </authorList>
    </citation>
    <scope>NUCLEOTIDE SEQUENCE</scope>
    <source>
        <tissue evidence="2">Leaf extractions</tissue>
    </source>
</reference>
<organism evidence="2">
    <name type="scientific">Eucalyptus grandis</name>
    <name type="common">Flooded gum</name>
    <dbReference type="NCBI Taxonomy" id="71139"/>
    <lineage>
        <taxon>Eukaryota</taxon>
        <taxon>Viridiplantae</taxon>
        <taxon>Streptophyta</taxon>
        <taxon>Embryophyta</taxon>
        <taxon>Tracheophyta</taxon>
        <taxon>Spermatophyta</taxon>
        <taxon>Magnoliopsida</taxon>
        <taxon>eudicotyledons</taxon>
        <taxon>Gunneridae</taxon>
        <taxon>Pentapetalae</taxon>
        <taxon>rosids</taxon>
        <taxon>malvids</taxon>
        <taxon>Myrtales</taxon>
        <taxon>Myrtaceae</taxon>
        <taxon>Myrtoideae</taxon>
        <taxon>Eucalypteae</taxon>
        <taxon>Eucalyptus</taxon>
    </lineage>
</organism>
<proteinExistence type="predicted"/>
<feature type="chain" id="PRO_5012294279" description="NADH:quinone oxidoreductase/Mrp antiporter membrane subunit domain-containing protein" evidence="1">
    <location>
        <begin position="16"/>
        <end position="70"/>
    </location>
</feature>